<dbReference type="SUPFAM" id="SSF51735">
    <property type="entry name" value="NAD(P)-binding Rossmann-fold domains"/>
    <property type="match status" value="1"/>
</dbReference>
<evidence type="ECO:0000256" key="5">
    <source>
        <dbReference type="ARBA" id="ARBA00023002"/>
    </source>
</evidence>
<evidence type="ECO:0000313" key="9">
    <source>
        <dbReference type="Proteomes" id="UP000696573"/>
    </source>
</evidence>
<evidence type="ECO:0000259" key="7">
    <source>
        <dbReference type="Pfam" id="PF08240"/>
    </source>
</evidence>
<comment type="caution">
    <text evidence="8">The sequence shown here is derived from an EMBL/GenBank/DDBJ whole genome shotgun (WGS) entry which is preliminary data.</text>
</comment>
<dbReference type="Proteomes" id="UP000696573">
    <property type="component" value="Unassembled WGS sequence"/>
</dbReference>
<feature type="domain" description="Alcohol dehydrogenase-like N-terminal" evidence="7">
    <location>
        <begin position="35"/>
        <end position="153"/>
    </location>
</feature>
<dbReference type="GO" id="GO:0005737">
    <property type="term" value="C:cytoplasm"/>
    <property type="evidence" value="ECO:0007669"/>
    <property type="project" value="TreeGrafter"/>
</dbReference>
<evidence type="ECO:0000256" key="1">
    <source>
        <dbReference type="ARBA" id="ARBA00001947"/>
    </source>
</evidence>
<dbReference type="Gene3D" id="3.40.50.720">
    <property type="entry name" value="NAD(P)-binding Rossmann-like Domain"/>
    <property type="match status" value="1"/>
</dbReference>
<dbReference type="InterPro" id="IPR011032">
    <property type="entry name" value="GroES-like_sf"/>
</dbReference>
<name>A0A9N9VEG8_9HYPO</name>
<evidence type="ECO:0000256" key="3">
    <source>
        <dbReference type="ARBA" id="ARBA00022723"/>
    </source>
</evidence>
<sequence>ESSSLGSRTATMQAARFYGPGDIRVEEVDRPKVENDKVIVAVEWCGICGSDLSEYSHGPVAIPTKPHPLSGEQMPVIMGHEFSGRILEAPPGSKFSSGQPVMVDPRLNCGKCLQCCSGHTNGCEKWGFLGLSGGGGGFAEMVAVRPEKLHALPNSVDLAVATLLEPLSVAWHAAALSGLSKGNCGDAAALVVGGGPVGASMIYVLRAWGMKHIFVSEPSPARREWLKDIVEAAFNPTEIDISSECRQRTKEIGVDAVFDCAGSQVALDSAIGSLKFRGSYVNVALGTPKVALPCQMMLLRELKVTSSLAYNDADFSEVVDAFVSGQFNGVEKMVTGRISLQEVVQKGFEHLVHQKDKHMKIAVSPKIQKEG</sequence>
<dbReference type="GO" id="GO:0046872">
    <property type="term" value="F:metal ion binding"/>
    <property type="evidence" value="ECO:0007669"/>
    <property type="project" value="UniProtKB-KW"/>
</dbReference>
<dbReference type="OrthoDB" id="3941538at2759"/>
<reference evidence="8" key="1">
    <citation type="submission" date="2021-10" db="EMBL/GenBank/DDBJ databases">
        <authorList>
            <person name="Piombo E."/>
        </authorList>
    </citation>
    <scope>NUCLEOTIDE SEQUENCE</scope>
</reference>
<evidence type="ECO:0000256" key="2">
    <source>
        <dbReference type="ARBA" id="ARBA00008072"/>
    </source>
</evidence>
<dbReference type="GO" id="GO:0034079">
    <property type="term" value="P:butanediol biosynthetic process"/>
    <property type="evidence" value="ECO:0007669"/>
    <property type="project" value="TreeGrafter"/>
</dbReference>
<keyword evidence="3" id="KW-0479">Metal-binding</keyword>
<dbReference type="CDD" id="cd08233">
    <property type="entry name" value="butanediol_DH_like"/>
    <property type="match status" value="1"/>
</dbReference>
<feature type="non-terminal residue" evidence="8">
    <location>
        <position position="371"/>
    </location>
</feature>
<keyword evidence="9" id="KW-1185">Reference proteome</keyword>
<dbReference type="PANTHER" id="PTHR43161">
    <property type="entry name" value="SORBITOL DEHYDROGENASE"/>
    <property type="match status" value="1"/>
</dbReference>
<keyword evidence="5" id="KW-0560">Oxidoreductase</keyword>
<comment type="cofactor">
    <cofactor evidence="1">
        <name>Zn(2+)</name>
        <dbReference type="ChEBI" id="CHEBI:29105"/>
    </cofactor>
</comment>
<dbReference type="InterPro" id="IPR036291">
    <property type="entry name" value="NAD(P)-bd_dom_sf"/>
</dbReference>
<evidence type="ECO:0000259" key="6">
    <source>
        <dbReference type="Pfam" id="PF00107"/>
    </source>
</evidence>
<dbReference type="InterPro" id="IPR013149">
    <property type="entry name" value="ADH-like_C"/>
</dbReference>
<dbReference type="PANTHER" id="PTHR43161:SF23">
    <property type="entry name" value="(R,R)-BUTANEDIOL DEHYDROGENASE-RELATED"/>
    <property type="match status" value="1"/>
</dbReference>
<feature type="domain" description="Alcohol dehydrogenase-like C-terminal" evidence="6">
    <location>
        <begin position="196"/>
        <end position="322"/>
    </location>
</feature>
<accession>A0A9N9VEG8</accession>
<evidence type="ECO:0000313" key="8">
    <source>
        <dbReference type="EMBL" id="CAH0021028.1"/>
    </source>
</evidence>
<dbReference type="GO" id="GO:0000721">
    <property type="term" value="F:(R,R)-butanediol dehydrogenase activity"/>
    <property type="evidence" value="ECO:0007669"/>
    <property type="project" value="TreeGrafter"/>
</dbReference>
<evidence type="ECO:0008006" key="10">
    <source>
        <dbReference type="Google" id="ProtNLM"/>
    </source>
</evidence>
<proteinExistence type="inferred from homology"/>
<organism evidence="8 9">
    <name type="scientific">Clonostachys rhizophaga</name>
    <dbReference type="NCBI Taxonomy" id="160324"/>
    <lineage>
        <taxon>Eukaryota</taxon>
        <taxon>Fungi</taxon>
        <taxon>Dikarya</taxon>
        <taxon>Ascomycota</taxon>
        <taxon>Pezizomycotina</taxon>
        <taxon>Sordariomycetes</taxon>
        <taxon>Hypocreomycetidae</taxon>
        <taxon>Hypocreales</taxon>
        <taxon>Bionectriaceae</taxon>
        <taxon>Clonostachys</taxon>
    </lineage>
</organism>
<dbReference type="EMBL" id="CABFNQ020000648">
    <property type="protein sequence ID" value="CAH0021028.1"/>
    <property type="molecule type" value="Genomic_DNA"/>
</dbReference>
<comment type="similarity">
    <text evidence="2">Belongs to the zinc-containing alcohol dehydrogenase family.</text>
</comment>
<protein>
    <recommendedName>
        <fullName evidence="10">Enoyl reductase (ER) domain-containing protein</fullName>
    </recommendedName>
</protein>
<dbReference type="InterPro" id="IPR013154">
    <property type="entry name" value="ADH-like_N"/>
</dbReference>
<evidence type="ECO:0000256" key="4">
    <source>
        <dbReference type="ARBA" id="ARBA00022833"/>
    </source>
</evidence>
<dbReference type="Gene3D" id="3.90.180.10">
    <property type="entry name" value="Medium-chain alcohol dehydrogenases, catalytic domain"/>
    <property type="match status" value="1"/>
</dbReference>
<gene>
    <name evidence="8" type="ORF">CRHIZ90672A_00017528</name>
</gene>
<dbReference type="AlphaFoldDB" id="A0A9N9VEG8"/>
<dbReference type="Pfam" id="PF08240">
    <property type="entry name" value="ADH_N"/>
    <property type="match status" value="1"/>
</dbReference>
<dbReference type="Pfam" id="PF00107">
    <property type="entry name" value="ADH_zinc_N"/>
    <property type="match status" value="1"/>
</dbReference>
<dbReference type="SUPFAM" id="SSF50129">
    <property type="entry name" value="GroES-like"/>
    <property type="match status" value="1"/>
</dbReference>
<keyword evidence="4" id="KW-0862">Zinc</keyword>